<dbReference type="AlphaFoldDB" id="B0NLL8"/>
<accession>B0NLL8</accession>
<dbReference type="EMBL" id="ABFZ02000014">
    <property type="protein sequence ID" value="EDS16672.1"/>
    <property type="molecule type" value="Genomic_DNA"/>
</dbReference>
<proteinExistence type="predicted"/>
<feature type="transmembrane region" description="Helical" evidence="1">
    <location>
        <begin position="12"/>
        <end position="32"/>
    </location>
</feature>
<evidence type="ECO:0000313" key="2">
    <source>
        <dbReference type="EMBL" id="EDS16672.1"/>
    </source>
</evidence>
<evidence type="ECO:0000256" key="1">
    <source>
        <dbReference type="SAM" id="Phobius"/>
    </source>
</evidence>
<dbReference type="HOGENOM" id="CLU_1363934_0_0_10"/>
<protein>
    <submittedName>
        <fullName evidence="2">Uncharacterized protein</fullName>
    </submittedName>
</protein>
<gene>
    <name evidence="2" type="ORF">BACSTE_00347</name>
</gene>
<reference evidence="2 3" key="2">
    <citation type="submission" date="2007-11" db="EMBL/GenBank/DDBJ databases">
        <authorList>
            <person name="Fulton L."/>
            <person name="Clifton S."/>
            <person name="Fulton B."/>
            <person name="Xu J."/>
            <person name="Minx P."/>
            <person name="Pepin K.H."/>
            <person name="Johnson M."/>
            <person name="Thiruvilangam P."/>
            <person name="Bhonagiri V."/>
            <person name="Nash W.E."/>
            <person name="Mardis E.R."/>
            <person name="Wilson R.K."/>
        </authorList>
    </citation>
    <scope>NUCLEOTIDE SEQUENCE [LARGE SCALE GENOMIC DNA]</scope>
    <source>
        <strain evidence="2 3">ATCC 43183</strain>
    </source>
</reference>
<organism evidence="2 3">
    <name type="scientific">Bacteroides stercoris ATCC 43183</name>
    <dbReference type="NCBI Taxonomy" id="449673"/>
    <lineage>
        <taxon>Bacteria</taxon>
        <taxon>Pseudomonadati</taxon>
        <taxon>Bacteroidota</taxon>
        <taxon>Bacteroidia</taxon>
        <taxon>Bacteroidales</taxon>
        <taxon>Bacteroidaceae</taxon>
        <taxon>Bacteroides</taxon>
    </lineage>
</organism>
<keyword evidence="1" id="KW-0812">Transmembrane</keyword>
<dbReference type="Proteomes" id="UP000004713">
    <property type="component" value="Unassembled WGS sequence"/>
</dbReference>
<keyword evidence="1" id="KW-0472">Membrane</keyword>
<reference evidence="2 3" key="1">
    <citation type="submission" date="2007-11" db="EMBL/GenBank/DDBJ databases">
        <title>Draft genome sequence of Bacteroides stercoris(ATCC 43183).</title>
        <authorList>
            <person name="Sudarsanam P."/>
            <person name="Ley R."/>
            <person name="Guruge J."/>
            <person name="Turnbaugh P.J."/>
            <person name="Mahowald M."/>
            <person name="Liep D."/>
            <person name="Gordon J."/>
        </authorList>
    </citation>
    <scope>NUCLEOTIDE SEQUENCE [LARGE SCALE GENOMIC DNA]</scope>
    <source>
        <strain evidence="2 3">ATCC 43183</strain>
    </source>
</reference>
<evidence type="ECO:0000313" key="3">
    <source>
        <dbReference type="Proteomes" id="UP000004713"/>
    </source>
</evidence>
<sequence length="200" mass="22271">MKWINILITLKFFNSIIYGLIVLQQEIIFYYLLINCRFMKKNVLVALSAILLGTSCATTSVVNDPLPSYSRFSTSHSFIHGKADMTAFKHIAMAKSTTGKSVVMDDFKGNIRKLLSSHFVEISADTIDSAVAHGIRVLTPYISTSTEIGEGGKSNVLIMLYDYNTDDNVATITATSQETDIADEHTFKYLLNTISNLPRR</sequence>
<comment type="caution">
    <text evidence="2">The sequence shown here is derived from an EMBL/GenBank/DDBJ whole genome shotgun (WGS) entry which is preliminary data.</text>
</comment>
<keyword evidence="1" id="KW-1133">Transmembrane helix</keyword>
<name>B0NLL8_BACSE</name>